<dbReference type="Gene3D" id="2.40.50.1020">
    <property type="entry name" value="LytTr DNA-binding domain"/>
    <property type="match status" value="1"/>
</dbReference>
<dbReference type="GO" id="GO:0000156">
    <property type="term" value="F:phosphorelay response regulator activity"/>
    <property type="evidence" value="ECO:0007669"/>
    <property type="project" value="InterPro"/>
</dbReference>
<keyword evidence="3" id="KW-0597">Phosphoprotein</keyword>
<dbReference type="SUPFAM" id="SSF52172">
    <property type="entry name" value="CheY-like"/>
    <property type="match status" value="1"/>
</dbReference>
<dbReference type="SMART" id="SM00850">
    <property type="entry name" value="LytTR"/>
    <property type="match status" value="1"/>
</dbReference>
<dbReference type="Gene3D" id="3.40.50.2300">
    <property type="match status" value="1"/>
</dbReference>
<dbReference type="RefSeq" id="WP_117603740.1">
    <property type="nucleotide sequence ID" value="NZ_BHGK01000001.1"/>
</dbReference>
<dbReference type="InterPro" id="IPR011006">
    <property type="entry name" value="CheY-like_superfamily"/>
</dbReference>
<reference evidence="7" key="1">
    <citation type="submission" date="2018-09" db="EMBL/GenBank/DDBJ databases">
        <title>Draft Genome Sequence of Mediterraneibacter sp. KCTC 15684.</title>
        <authorList>
            <person name="Kim J.S."/>
            <person name="Han K.I."/>
            <person name="Suh M.K."/>
            <person name="Lee K.C."/>
            <person name="Eom M.K."/>
            <person name="Lee J.H."/>
            <person name="Park S.H."/>
            <person name="Kang S.W."/>
            <person name="Park J.E."/>
            <person name="Oh B.S."/>
            <person name="Yu S.Y."/>
            <person name="Choi S.H."/>
            <person name="Lee D.H."/>
            <person name="Yoon H."/>
            <person name="Kim B."/>
            <person name="Yang S.J."/>
            <person name="Lee J.S."/>
        </authorList>
    </citation>
    <scope>NUCLEOTIDE SEQUENCE [LARGE SCALE GENOMIC DNA]</scope>
    <source>
        <strain evidence="7">KCTC 15684</strain>
    </source>
</reference>
<dbReference type="PROSITE" id="PS50930">
    <property type="entry name" value="HTH_LYTTR"/>
    <property type="match status" value="1"/>
</dbReference>
<dbReference type="InterPro" id="IPR001789">
    <property type="entry name" value="Sig_transdc_resp-reg_receiver"/>
</dbReference>
<dbReference type="GO" id="GO:0003677">
    <property type="term" value="F:DNA binding"/>
    <property type="evidence" value="ECO:0007669"/>
    <property type="project" value="UniProtKB-KW"/>
</dbReference>
<dbReference type="InterPro" id="IPR007492">
    <property type="entry name" value="LytTR_DNA-bd_dom"/>
</dbReference>
<dbReference type="AlphaFoldDB" id="A0A391P727"/>
<sequence length="239" mass="28037">MFNISVCDDSPIFLQITTEFIHKWSKERNIPVMISTFENGDELLSHHREEPADIIFLDIIMPMFNGMEAAKILRKTDRDAKIIFLTSSPEFALESYEVKAENYLLKPISYDRLQSVLDDCLTEFQNEPEHLILKTSYGYQKLYFHEIEYAEAQNKRVTFRLITGQTVESVAPFYFFEKQLSGHPAFFKCHRSYLVYLPNVDHFNTTELLTKSGHCIPIARSYSKTFKEAYFALMFQETF</sequence>
<comment type="caution">
    <text evidence="6">The sequence shown here is derived from an EMBL/GenBank/DDBJ whole genome shotgun (WGS) entry which is preliminary data.</text>
</comment>
<dbReference type="PANTHER" id="PTHR37299">
    <property type="entry name" value="TRANSCRIPTIONAL REGULATOR-RELATED"/>
    <property type="match status" value="1"/>
</dbReference>
<dbReference type="EMBL" id="BHGK01000001">
    <property type="protein sequence ID" value="GCA68126.1"/>
    <property type="molecule type" value="Genomic_DNA"/>
</dbReference>
<dbReference type="PROSITE" id="PS50110">
    <property type="entry name" value="RESPONSE_REGULATORY"/>
    <property type="match status" value="1"/>
</dbReference>
<evidence type="ECO:0000256" key="2">
    <source>
        <dbReference type="ARBA" id="ARBA00024867"/>
    </source>
</evidence>
<organism evidence="6 7">
    <name type="scientific">Mediterraneibacter butyricigenes</name>
    <dbReference type="NCBI Taxonomy" id="2316025"/>
    <lineage>
        <taxon>Bacteria</taxon>
        <taxon>Bacillati</taxon>
        <taxon>Bacillota</taxon>
        <taxon>Clostridia</taxon>
        <taxon>Lachnospirales</taxon>
        <taxon>Lachnospiraceae</taxon>
        <taxon>Mediterraneibacter</taxon>
    </lineage>
</organism>
<name>A0A391P727_9FIRM</name>
<dbReference type="PANTHER" id="PTHR37299:SF1">
    <property type="entry name" value="STAGE 0 SPORULATION PROTEIN A HOMOLOG"/>
    <property type="match status" value="1"/>
</dbReference>
<evidence type="ECO:0000313" key="7">
    <source>
        <dbReference type="Proteomes" id="UP000265643"/>
    </source>
</evidence>
<evidence type="ECO:0000259" key="4">
    <source>
        <dbReference type="PROSITE" id="PS50110"/>
    </source>
</evidence>
<evidence type="ECO:0000313" key="6">
    <source>
        <dbReference type="EMBL" id="GCA68126.1"/>
    </source>
</evidence>
<protein>
    <recommendedName>
        <fullName evidence="1">Stage 0 sporulation protein A homolog</fullName>
    </recommendedName>
</protein>
<evidence type="ECO:0000256" key="1">
    <source>
        <dbReference type="ARBA" id="ARBA00018672"/>
    </source>
</evidence>
<comment type="function">
    <text evidence="2">May play the central regulatory role in sporulation. It may be an element of the effector pathway responsible for the activation of sporulation genes in response to nutritional stress. Spo0A may act in concert with spo0H (a sigma factor) to control the expression of some genes that are critical to the sporulation process.</text>
</comment>
<dbReference type="Pfam" id="PF00072">
    <property type="entry name" value="Response_reg"/>
    <property type="match status" value="1"/>
</dbReference>
<evidence type="ECO:0000256" key="3">
    <source>
        <dbReference type="PROSITE-ProRule" id="PRU00169"/>
    </source>
</evidence>
<dbReference type="Proteomes" id="UP000265643">
    <property type="component" value="Unassembled WGS sequence"/>
</dbReference>
<feature type="domain" description="Response regulatory" evidence="4">
    <location>
        <begin position="3"/>
        <end position="121"/>
    </location>
</feature>
<dbReference type="Pfam" id="PF04397">
    <property type="entry name" value="LytTR"/>
    <property type="match status" value="1"/>
</dbReference>
<dbReference type="InterPro" id="IPR046947">
    <property type="entry name" value="LytR-like"/>
</dbReference>
<feature type="domain" description="HTH LytTR-type" evidence="5">
    <location>
        <begin position="131"/>
        <end position="232"/>
    </location>
</feature>
<gene>
    <name evidence="6" type="ORF">KGMB01110_25620</name>
</gene>
<keyword evidence="6" id="KW-0238">DNA-binding</keyword>
<accession>A0A391P727</accession>
<dbReference type="SMART" id="SM00448">
    <property type="entry name" value="REC"/>
    <property type="match status" value="1"/>
</dbReference>
<evidence type="ECO:0000259" key="5">
    <source>
        <dbReference type="PROSITE" id="PS50930"/>
    </source>
</evidence>
<proteinExistence type="predicted"/>
<keyword evidence="7" id="KW-1185">Reference proteome</keyword>
<feature type="modified residue" description="4-aspartylphosphate" evidence="3">
    <location>
        <position position="58"/>
    </location>
</feature>